<protein>
    <submittedName>
        <fullName evidence="2">Uncharacterized protein</fullName>
    </submittedName>
</protein>
<evidence type="ECO:0000256" key="1">
    <source>
        <dbReference type="SAM" id="Coils"/>
    </source>
</evidence>
<keyword evidence="3" id="KW-1185">Reference proteome</keyword>
<evidence type="ECO:0000313" key="2">
    <source>
        <dbReference type="EMBL" id="KAF9761146.1"/>
    </source>
</evidence>
<dbReference type="EMBL" id="SBJO01000406">
    <property type="protein sequence ID" value="KAF9761146.1"/>
    <property type="molecule type" value="Genomic_DNA"/>
</dbReference>
<proteinExistence type="predicted"/>
<keyword evidence="1" id="KW-0175">Coiled coil</keyword>
<feature type="coiled-coil region" evidence="1">
    <location>
        <begin position="163"/>
        <end position="301"/>
    </location>
</feature>
<dbReference type="Proteomes" id="UP000740883">
    <property type="component" value="Unassembled WGS sequence"/>
</dbReference>
<gene>
    <name evidence="2" type="ORF">NGRA_2824</name>
</gene>
<accession>A0A9P6GWD3</accession>
<comment type="caution">
    <text evidence="2">The sequence shown here is derived from an EMBL/GenBank/DDBJ whole genome shotgun (WGS) entry which is preliminary data.</text>
</comment>
<name>A0A9P6GWD3_9MICR</name>
<dbReference type="OrthoDB" id="10428621at2759"/>
<reference evidence="2 3" key="1">
    <citation type="journal article" date="2020" name="Genome Biol. Evol.">
        <title>Comparative genomics of strictly vertically transmitted, feminizing microsporidia endosymbionts of amphipod crustaceans.</title>
        <authorList>
            <person name="Cormier A."/>
            <person name="Chebbi M.A."/>
            <person name="Giraud I."/>
            <person name="Wattier R."/>
            <person name="Teixeira M."/>
            <person name="Gilbert C."/>
            <person name="Rigaud T."/>
            <person name="Cordaux R."/>
        </authorList>
    </citation>
    <scope>NUCLEOTIDE SEQUENCE [LARGE SCALE GENOMIC DNA]</scope>
    <source>
        <strain evidence="2 3">Ou3-Ou53</strain>
    </source>
</reference>
<dbReference type="AlphaFoldDB" id="A0A9P6GWD3"/>
<evidence type="ECO:0000313" key="3">
    <source>
        <dbReference type="Proteomes" id="UP000740883"/>
    </source>
</evidence>
<sequence>MLVDSDGELENIFDDRLRISKVTKRREVLGNKTNKNYLKDVKKHIEVPIDEEKENVRDNVRDNVRENVRDNIRDNVRDNVRENVRDNVRDNIRENVRDNVRDNVDKDFLITQDTISGNHSFSFPLKNEKLYFSYKKPLEASPPEIRLSLINKELEGLIKKDTAQDTEKYLVEIENEFKKIREAHRKMLMTRNRILKMVEKEIISVKREKNREIKKLEKKLKELAEKQVATNPEPSSRTYSDLLHNYESLEIKYSEQAREVEILKDDNNNLKKQLETVSEKYSKLKSNILQYKNNLDNLYLESLKSIKKRYSK</sequence>
<organism evidence="2 3">
    <name type="scientific">Nosema granulosis</name>
    <dbReference type="NCBI Taxonomy" id="83296"/>
    <lineage>
        <taxon>Eukaryota</taxon>
        <taxon>Fungi</taxon>
        <taxon>Fungi incertae sedis</taxon>
        <taxon>Microsporidia</taxon>
        <taxon>Nosematidae</taxon>
        <taxon>Nosema</taxon>
    </lineage>
</organism>